<dbReference type="SUPFAM" id="SSF56784">
    <property type="entry name" value="HAD-like"/>
    <property type="match status" value="1"/>
</dbReference>
<keyword evidence="5 7" id="KW-0378">Hydrolase</keyword>
<comment type="subunit">
    <text evidence="3 7">Homotetramer.</text>
</comment>
<reference evidence="9 10" key="1">
    <citation type="submission" date="2017-08" db="EMBL/GenBank/DDBJ databases">
        <title>Reclassification of Bisgaard taxon 37 and 44.</title>
        <authorList>
            <person name="Christensen H."/>
        </authorList>
    </citation>
    <scope>NUCLEOTIDE SEQUENCE [LARGE SCALE GENOMIC DNA]</scope>
    <source>
        <strain evidence="9 10">B96_3</strain>
    </source>
</reference>
<feature type="binding site" evidence="8">
    <location>
        <position position="120"/>
    </location>
    <ligand>
        <name>Mg(2+)</name>
        <dbReference type="ChEBI" id="CHEBI:18420"/>
    </ligand>
</feature>
<evidence type="ECO:0000313" key="10">
    <source>
        <dbReference type="Proteomes" id="UP000265691"/>
    </source>
</evidence>
<dbReference type="PANTHER" id="PTHR21485">
    <property type="entry name" value="HAD SUPERFAMILY MEMBERS CMAS AND KDSC"/>
    <property type="match status" value="1"/>
</dbReference>
<dbReference type="GO" id="GO:0046872">
    <property type="term" value="F:metal ion binding"/>
    <property type="evidence" value="ECO:0007669"/>
    <property type="project" value="UniProtKB-UniRule"/>
</dbReference>
<keyword evidence="6 7" id="KW-0460">Magnesium</keyword>
<organism evidence="9 10">
    <name type="scientific">Psittacicella hinzii</name>
    <dbReference type="NCBI Taxonomy" id="2028575"/>
    <lineage>
        <taxon>Bacteria</taxon>
        <taxon>Pseudomonadati</taxon>
        <taxon>Pseudomonadota</taxon>
        <taxon>Gammaproteobacteria</taxon>
        <taxon>Pasteurellales</taxon>
        <taxon>Psittacicellaceae</taxon>
        <taxon>Psittacicella</taxon>
    </lineage>
</organism>
<comment type="similarity">
    <text evidence="2 7">Belongs to the KdsC family.</text>
</comment>
<evidence type="ECO:0000313" key="9">
    <source>
        <dbReference type="EMBL" id="RIY31498.1"/>
    </source>
</evidence>
<dbReference type="Gene3D" id="3.40.50.1000">
    <property type="entry name" value="HAD superfamily/HAD-like"/>
    <property type="match status" value="1"/>
</dbReference>
<dbReference type="PANTHER" id="PTHR21485:SF3">
    <property type="entry name" value="N-ACYLNEURAMINATE CYTIDYLYLTRANSFERASE"/>
    <property type="match status" value="1"/>
</dbReference>
<dbReference type="Pfam" id="PF08282">
    <property type="entry name" value="Hydrolase_3"/>
    <property type="match status" value="1"/>
</dbReference>
<evidence type="ECO:0000256" key="7">
    <source>
        <dbReference type="PIRNR" id="PIRNR006118"/>
    </source>
</evidence>
<evidence type="ECO:0000256" key="5">
    <source>
        <dbReference type="ARBA" id="ARBA00022801"/>
    </source>
</evidence>
<name>A0A3A1Y2Q6_9GAMM</name>
<dbReference type="PIRSF" id="PIRSF006118">
    <property type="entry name" value="KDO8-P_Ptase"/>
    <property type="match status" value="1"/>
</dbReference>
<evidence type="ECO:0000256" key="6">
    <source>
        <dbReference type="ARBA" id="ARBA00022842"/>
    </source>
</evidence>
<dbReference type="EMBL" id="NRHC01000090">
    <property type="protein sequence ID" value="RIY31498.1"/>
    <property type="molecule type" value="Genomic_DNA"/>
</dbReference>
<dbReference type="AlphaFoldDB" id="A0A3A1Y2Q6"/>
<gene>
    <name evidence="9" type="ORF">CKF54_06595</name>
</gene>
<sequence>MLDYRQYAKDKLHLFKGIKLLVLDNDGVMTPGQVHYYDNQTSVGVTYSVLDGYAIARSKKYGLHIAIISGRQNKALEYRAQVLKVDENDFYVGVEDKGKFLQELMNKYSLKAEEVAFVGDDFIDISAFKVAGLPITVPNRHPIVDRYAKYTTLNQGGLGAIREVCDLIILANNVDSDMRDELLKFWNEVE</sequence>
<evidence type="ECO:0000256" key="8">
    <source>
        <dbReference type="PIRSR" id="PIRSR006118-2"/>
    </source>
</evidence>
<evidence type="ECO:0000256" key="3">
    <source>
        <dbReference type="ARBA" id="ARBA00011881"/>
    </source>
</evidence>
<comment type="function">
    <text evidence="7">Catalyzes the hydrolysis of 3-deoxy-D-manno-octulosonate 8-phosphate (KDO 8-P) to 3-deoxy-D-manno-octulosonate (KDO) and inorganic phosphate.</text>
</comment>
<evidence type="ECO:0000256" key="2">
    <source>
        <dbReference type="ARBA" id="ARBA00005893"/>
    </source>
</evidence>
<dbReference type="Proteomes" id="UP000265691">
    <property type="component" value="Unassembled WGS sequence"/>
</dbReference>
<dbReference type="InterPro" id="IPR010023">
    <property type="entry name" value="KdsC_fam"/>
</dbReference>
<dbReference type="OrthoDB" id="9805604at2"/>
<keyword evidence="4 7" id="KW-0479">Metal-binding</keyword>
<comment type="caution">
    <text evidence="9">The sequence shown here is derived from an EMBL/GenBank/DDBJ whole genome shotgun (WGS) entry which is preliminary data.</text>
</comment>
<accession>A0A3A1Y2Q6</accession>
<dbReference type="InterPro" id="IPR036412">
    <property type="entry name" value="HAD-like_sf"/>
</dbReference>
<dbReference type="SFLD" id="SFLDG01136">
    <property type="entry name" value="C1.6:_Phosphoserine_Phosphatas"/>
    <property type="match status" value="1"/>
</dbReference>
<feature type="binding site" evidence="8">
    <location>
        <position position="26"/>
    </location>
    <ligand>
        <name>substrate</name>
    </ligand>
</feature>
<proteinExistence type="inferred from homology"/>
<dbReference type="SFLD" id="SFLDS00003">
    <property type="entry name" value="Haloacid_Dehalogenase"/>
    <property type="match status" value="1"/>
</dbReference>
<comment type="catalytic activity">
    <reaction evidence="7">
        <text>3-deoxy-alpha-D-manno-2-octulosonate-8-phosphate + H2O = 3-deoxy-alpha-D-manno-oct-2-ulosonate + phosphate</text>
        <dbReference type="Rhea" id="RHEA:11500"/>
        <dbReference type="ChEBI" id="CHEBI:15377"/>
        <dbReference type="ChEBI" id="CHEBI:43474"/>
        <dbReference type="ChEBI" id="CHEBI:85985"/>
        <dbReference type="ChEBI" id="CHEBI:85986"/>
        <dbReference type="EC" id="3.1.3.45"/>
    </reaction>
</comment>
<keyword evidence="7" id="KW-0448">Lipopolysaccharide biosynthesis</keyword>
<dbReference type="SFLD" id="SFLDG01138">
    <property type="entry name" value="C1.6.2:_Deoxy-d-mannose-octulo"/>
    <property type="match status" value="1"/>
</dbReference>
<protein>
    <recommendedName>
        <fullName evidence="7">3-deoxy-D-manno-octulosonate 8-phosphate phosphatase KdsC</fullName>
        <ecNumber evidence="7">3.1.3.45</ecNumber>
    </recommendedName>
    <alternativeName>
        <fullName evidence="7">KDO 8-P phosphatase</fullName>
    </alternativeName>
</protein>
<comment type="cofactor">
    <cofactor evidence="1 7 8">
        <name>Mg(2+)</name>
        <dbReference type="ChEBI" id="CHEBI:18420"/>
    </cofactor>
</comment>
<evidence type="ECO:0000256" key="1">
    <source>
        <dbReference type="ARBA" id="ARBA00001946"/>
    </source>
</evidence>
<dbReference type="RefSeq" id="WP_119525570.1">
    <property type="nucleotide sequence ID" value="NZ_NRHC01000090.1"/>
</dbReference>
<dbReference type="EC" id="3.1.3.45" evidence="7"/>
<evidence type="ECO:0000256" key="4">
    <source>
        <dbReference type="ARBA" id="ARBA00022723"/>
    </source>
</evidence>
<dbReference type="InterPro" id="IPR050793">
    <property type="entry name" value="CMP-NeuNAc_synthase"/>
</dbReference>
<dbReference type="GO" id="GO:0019143">
    <property type="term" value="F:3-deoxy-manno-octulosonate-8-phosphatase activity"/>
    <property type="evidence" value="ECO:0007669"/>
    <property type="project" value="UniProtKB-UniRule"/>
</dbReference>
<dbReference type="GO" id="GO:0009103">
    <property type="term" value="P:lipopolysaccharide biosynthetic process"/>
    <property type="evidence" value="ECO:0007669"/>
    <property type="project" value="UniProtKB-UniRule"/>
</dbReference>
<dbReference type="NCBIfam" id="TIGR01670">
    <property type="entry name" value="KdsC-phosphatas"/>
    <property type="match status" value="1"/>
</dbReference>
<dbReference type="InterPro" id="IPR023214">
    <property type="entry name" value="HAD_sf"/>
</dbReference>
<keyword evidence="10" id="KW-1185">Reference proteome</keyword>
<feature type="binding site" evidence="8">
    <location>
        <position position="24"/>
    </location>
    <ligand>
        <name>Mg(2+)</name>
        <dbReference type="ChEBI" id="CHEBI:18420"/>
    </ligand>
</feature>
<dbReference type="GO" id="GO:0008781">
    <property type="term" value="F:N-acylneuraminate cytidylyltransferase activity"/>
    <property type="evidence" value="ECO:0007669"/>
    <property type="project" value="TreeGrafter"/>
</dbReference>